<dbReference type="AlphaFoldDB" id="B9DLG6"/>
<evidence type="ECO:0000256" key="12">
    <source>
        <dbReference type="SAM" id="Phobius"/>
    </source>
</evidence>
<keyword evidence="6" id="KW-0598">Phosphotransferase system</keyword>
<comment type="subcellular location">
    <subcellularLocation>
        <location evidence="1">Cell membrane</location>
        <topology evidence="1">Multi-pass membrane protein</topology>
    </subcellularLocation>
</comment>
<dbReference type="Pfam" id="PF02378">
    <property type="entry name" value="PTS_EIIC"/>
    <property type="match status" value="1"/>
</dbReference>
<dbReference type="PANTHER" id="PTHR30175:SF4">
    <property type="entry name" value="PTS SYSTEM TREHALOSE-SPECIFIC EIIBC COMPONENT"/>
    <property type="match status" value="1"/>
</dbReference>
<evidence type="ECO:0000256" key="6">
    <source>
        <dbReference type="ARBA" id="ARBA00022683"/>
    </source>
</evidence>
<keyword evidence="15" id="KW-1185">Reference proteome</keyword>
<dbReference type="GO" id="GO:0015771">
    <property type="term" value="P:trehalose transport"/>
    <property type="evidence" value="ECO:0007669"/>
    <property type="project" value="TreeGrafter"/>
</dbReference>
<dbReference type="KEGG" id="sca:SCA_0108"/>
<protein>
    <submittedName>
        <fullName evidence="14">Truncated PTS system sugar-specific IIBC component (Fragment 1)</fullName>
    </submittedName>
</protein>
<dbReference type="NCBIfam" id="TIGR00826">
    <property type="entry name" value="EIIB_glc"/>
    <property type="match status" value="1"/>
</dbReference>
<evidence type="ECO:0000256" key="2">
    <source>
        <dbReference type="ARBA" id="ARBA00022448"/>
    </source>
</evidence>
<proteinExistence type="predicted"/>
<keyword evidence="2" id="KW-0813">Transport</keyword>
<evidence type="ECO:0000256" key="11">
    <source>
        <dbReference type="PROSITE-ProRule" id="PRU00421"/>
    </source>
</evidence>
<dbReference type="InterPro" id="IPR050558">
    <property type="entry name" value="PTS_Sugar-Specific_Components"/>
</dbReference>
<dbReference type="HOGENOM" id="CLU_012312_8_3_9"/>
<keyword evidence="9 12" id="KW-1133">Transmembrane helix</keyword>
<dbReference type="InterPro" id="IPR036878">
    <property type="entry name" value="Glu_permease_IIB"/>
</dbReference>
<feature type="transmembrane region" description="Helical" evidence="12">
    <location>
        <begin position="182"/>
        <end position="202"/>
    </location>
</feature>
<dbReference type="GO" id="GO:0009401">
    <property type="term" value="P:phosphoenolpyruvate-dependent sugar phosphotransferase system"/>
    <property type="evidence" value="ECO:0007669"/>
    <property type="project" value="UniProtKB-KW"/>
</dbReference>
<dbReference type="PROSITE" id="PS51098">
    <property type="entry name" value="PTS_EIIB_TYPE_1"/>
    <property type="match status" value="1"/>
</dbReference>
<dbReference type="FunFam" id="3.30.1360.60:FF:000001">
    <property type="entry name" value="PTS system glucose-specific IIBC component PtsG"/>
    <property type="match status" value="1"/>
</dbReference>
<evidence type="ECO:0000256" key="8">
    <source>
        <dbReference type="ARBA" id="ARBA00022777"/>
    </source>
</evidence>
<dbReference type="GO" id="GO:0008982">
    <property type="term" value="F:protein-N(PI)-phosphohistidine-sugar phosphotransferase activity"/>
    <property type="evidence" value="ECO:0007669"/>
    <property type="project" value="InterPro"/>
</dbReference>
<dbReference type="Gene3D" id="3.30.1360.60">
    <property type="entry name" value="Glucose permease domain IIB"/>
    <property type="match status" value="1"/>
</dbReference>
<accession>B9DLG6</accession>
<evidence type="ECO:0000256" key="4">
    <source>
        <dbReference type="ARBA" id="ARBA00022597"/>
    </source>
</evidence>
<dbReference type="InterPro" id="IPR001996">
    <property type="entry name" value="PTS_IIB_1"/>
</dbReference>
<dbReference type="CDD" id="cd00212">
    <property type="entry name" value="PTS_IIB_glc"/>
    <property type="match status" value="1"/>
</dbReference>
<evidence type="ECO:0000313" key="15">
    <source>
        <dbReference type="Proteomes" id="UP000000444"/>
    </source>
</evidence>
<keyword evidence="10 12" id="KW-0472">Membrane</keyword>
<feature type="domain" description="PTS EIIB type-1" evidence="13">
    <location>
        <begin position="5"/>
        <end position="88"/>
    </location>
</feature>
<dbReference type="Pfam" id="PF00367">
    <property type="entry name" value="PTS_EIIB"/>
    <property type="match status" value="1"/>
</dbReference>
<dbReference type="GO" id="GO:0016301">
    <property type="term" value="F:kinase activity"/>
    <property type="evidence" value="ECO:0007669"/>
    <property type="project" value="UniProtKB-KW"/>
</dbReference>
<dbReference type="eggNOG" id="COG1264">
    <property type="taxonomic scope" value="Bacteria"/>
</dbReference>
<evidence type="ECO:0000256" key="9">
    <source>
        <dbReference type="ARBA" id="ARBA00022989"/>
    </source>
</evidence>
<keyword evidence="4" id="KW-0762">Sugar transport</keyword>
<name>B9DLG6_STACT</name>
<keyword evidence="3" id="KW-1003">Cell membrane</keyword>
<dbReference type="EMBL" id="AM295250">
    <property type="protein sequence ID" value="CAL27022.1"/>
    <property type="molecule type" value="Genomic_DNA"/>
</dbReference>
<dbReference type="InterPro" id="IPR003352">
    <property type="entry name" value="PTS_EIIC"/>
</dbReference>
<dbReference type="eggNOG" id="COG1263">
    <property type="taxonomic scope" value="Bacteria"/>
</dbReference>
<evidence type="ECO:0000259" key="13">
    <source>
        <dbReference type="PROSITE" id="PS51098"/>
    </source>
</evidence>
<sequence>MAVKDKDVKQIVEAIGGAENVETATHCVTRLRLVLKDDDKVNKDKLNDNPLVKGQFKADNQYQIVIGPGTVDEVYKKFMDDIGKEGASKDDVKAAAAKKGNPIQRLVKLLGDIFIPILPAIVTAGLLMGIYNLLTMKDLFGPKPLTEQFPQIHDFADIVNVIATTAFIFLPALIGWSSMRVFGGNPVLGLVLGLVLMHPQLVSQYDLNQGSKIPVWHIFGLDIKQLNY</sequence>
<dbReference type="GO" id="GO:0005886">
    <property type="term" value="C:plasma membrane"/>
    <property type="evidence" value="ECO:0007669"/>
    <property type="project" value="UniProtKB-SubCell"/>
</dbReference>
<evidence type="ECO:0000256" key="7">
    <source>
        <dbReference type="ARBA" id="ARBA00022692"/>
    </source>
</evidence>
<evidence type="ECO:0000256" key="3">
    <source>
        <dbReference type="ARBA" id="ARBA00022475"/>
    </source>
</evidence>
<gene>
    <name evidence="14" type="ordered locus">Sca_0108</name>
</gene>
<keyword evidence="8" id="KW-0418">Kinase</keyword>
<keyword evidence="7 12" id="KW-0812">Transmembrane</keyword>
<dbReference type="GO" id="GO:0090589">
    <property type="term" value="F:protein-phosphocysteine-trehalose phosphotransferase system transporter activity"/>
    <property type="evidence" value="ECO:0007669"/>
    <property type="project" value="TreeGrafter"/>
</dbReference>
<feature type="transmembrane region" description="Helical" evidence="12">
    <location>
        <begin position="113"/>
        <end position="134"/>
    </location>
</feature>
<dbReference type="PROSITE" id="PS01035">
    <property type="entry name" value="PTS_EIIB_TYPE_1_CYS"/>
    <property type="match status" value="1"/>
</dbReference>
<evidence type="ECO:0000313" key="14">
    <source>
        <dbReference type="EMBL" id="CAL27022.1"/>
    </source>
</evidence>
<dbReference type="InterPro" id="IPR018113">
    <property type="entry name" value="PTrfase_EIIB_Cys"/>
</dbReference>
<evidence type="ECO:0000256" key="10">
    <source>
        <dbReference type="ARBA" id="ARBA00023136"/>
    </source>
</evidence>
<dbReference type="Proteomes" id="UP000000444">
    <property type="component" value="Chromosome"/>
</dbReference>
<feature type="active site" description="Phosphocysteine intermediate; for EIIB activity" evidence="11">
    <location>
        <position position="27"/>
    </location>
</feature>
<organism evidence="14 15">
    <name type="scientific">Staphylococcus carnosus (strain TM300)</name>
    <dbReference type="NCBI Taxonomy" id="396513"/>
    <lineage>
        <taxon>Bacteria</taxon>
        <taxon>Bacillati</taxon>
        <taxon>Bacillota</taxon>
        <taxon>Bacilli</taxon>
        <taxon>Bacillales</taxon>
        <taxon>Staphylococcaceae</taxon>
        <taxon>Staphylococcus</taxon>
    </lineage>
</organism>
<evidence type="ECO:0000256" key="5">
    <source>
        <dbReference type="ARBA" id="ARBA00022679"/>
    </source>
</evidence>
<keyword evidence="5" id="KW-0808">Transferase</keyword>
<evidence type="ECO:0000256" key="1">
    <source>
        <dbReference type="ARBA" id="ARBA00004651"/>
    </source>
</evidence>
<reference evidence="14 15" key="1">
    <citation type="journal article" date="2009" name="Appl. Environ. Microbiol.">
        <title>Genome analysis of the meat starter culture bacterium Staphylococcus carnosus TM300.</title>
        <authorList>
            <person name="Rosenstein R."/>
            <person name="Nerz C."/>
            <person name="Biswas L."/>
            <person name="Resch A."/>
            <person name="Raddatz G."/>
            <person name="Schuster S.C."/>
            <person name="Goetz F."/>
        </authorList>
    </citation>
    <scope>NUCLEOTIDE SEQUENCE [LARGE SCALE GENOMIC DNA]</scope>
    <source>
        <strain evidence="14 15">TM300</strain>
    </source>
</reference>
<dbReference type="SUPFAM" id="SSF55604">
    <property type="entry name" value="Glucose permease domain IIB"/>
    <property type="match status" value="1"/>
</dbReference>
<feature type="transmembrane region" description="Helical" evidence="12">
    <location>
        <begin position="155"/>
        <end position="176"/>
    </location>
</feature>
<dbReference type="PANTHER" id="PTHR30175">
    <property type="entry name" value="PHOSPHOTRANSFERASE SYSTEM TRANSPORT PROTEIN"/>
    <property type="match status" value="1"/>
</dbReference>